<protein>
    <submittedName>
        <fullName evidence="1">Uncharacterized protein</fullName>
    </submittedName>
</protein>
<name>A0ACC2KTT9_PERAE</name>
<keyword evidence="2" id="KW-1185">Reference proteome</keyword>
<dbReference type="EMBL" id="CM056819">
    <property type="protein sequence ID" value="KAJ8624604.1"/>
    <property type="molecule type" value="Genomic_DNA"/>
</dbReference>
<reference evidence="1 2" key="1">
    <citation type="journal article" date="2022" name="Hortic Res">
        <title>A haplotype resolved chromosomal level avocado genome allows analysis of novel avocado genes.</title>
        <authorList>
            <person name="Nath O."/>
            <person name="Fletcher S.J."/>
            <person name="Hayward A."/>
            <person name="Shaw L.M."/>
            <person name="Masouleh A.K."/>
            <person name="Furtado A."/>
            <person name="Henry R.J."/>
            <person name="Mitter N."/>
        </authorList>
    </citation>
    <scope>NUCLEOTIDE SEQUENCE [LARGE SCALE GENOMIC DNA]</scope>
    <source>
        <strain evidence="2">cv. Hass</strain>
    </source>
</reference>
<sequence length="163" mass="18388">MEKSSSLRYGFLLVLLVLLPCCTKADWNIKKVTDPTRNVNLSPFDQWRSAYECLQDISSNCPGNYTLTERGWVNLKWRDTIPYCNITGCADHSRAVLECISLVKRDFKFENGATVKDINDTINEGCRSNFTGITKISSNARKINVGKTIIFISVLATWLALIT</sequence>
<comment type="caution">
    <text evidence="1">The sequence shown here is derived from an EMBL/GenBank/DDBJ whole genome shotgun (WGS) entry which is preliminary data.</text>
</comment>
<dbReference type="Proteomes" id="UP001234297">
    <property type="component" value="Chromosome 11"/>
</dbReference>
<gene>
    <name evidence="1" type="ORF">MRB53_033134</name>
</gene>
<evidence type="ECO:0000313" key="2">
    <source>
        <dbReference type="Proteomes" id="UP001234297"/>
    </source>
</evidence>
<organism evidence="1 2">
    <name type="scientific">Persea americana</name>
    <name type="common">Avocado</name>
    <dbReference type="NCBI Taxonomy" id="3435"/>
    <lineage>
        <taxon>Eukaryota</taxon>
        <taxon>Viridiplantae</taxon>
        <taxon>Streptophyta</taxon>
        <taxon>Embryophyta</taxon>
        <taxon>Tracheophyta</taxon>
        <taxon>Spermatophyta</taxon>
        <taxon>Magnoliopsida</taxon>
        <taxon>Magnoliidae</taxon>
        <taxon>Laurales</taxon>
        <taxon>Lauraceae</taxon>
        <taxon>Persea</taxon>
    </lineage>
</organism>
<proteinExistence type="predicted"/>
<accession>A0ACC2KTT9</accession>
<evidence type="ECO:0000313" key="1">
    <source>
        <dbReference type="EMBL" id="KAJ8624604.1"/>
    </source>
</evidence>